<name>I2C914_BACAY</name>
<dbReference type="SUPFAM" id="SSF46785">
    <property type="entry name" value="Winged helix' DNA-binding domain"/>
    <property type="match status" value="1"/>
</dbReference>
<dbReference type="InterPro" id="IPR036390">
    <property type="entry name" value="WH_DNA-bd_sf"/>
</dbReference>
<dbReference type="CDD" id="cd09124">
    <property type="entry name" value="PLDc_like_TrmB_middle"/>
    <property type="match status" value="1"/>
</dbReference>
<protein>
    <submittedName>
        <fullName evidence="3">Putative transcriptional regulator</fullName>
    </submittedName>
</protein>
<reference evidence="3 4" key="1">
    <citation type="journal article" date="2012" name="J. Biotechnol.">
        <title>Genome sequence of the plant growth promoting strain Bacillus amyloliquefaciens subsp. plantarum B9601-Y2 and expression of mersacidin and other secondary metabolites.</title>
        <authorList>
            <person name="He P."/>
            <person name="Hao K."/>
            <person name="Blom J."/>
            <person name="Ruckert C."/>
            <person name="Vater J."/>
            <person name="Mao Z."/>
            <person name="Wu Y."/>
            <person name="Hou M."/>
            <person name="He P."/>
            <person name="He Y."/>
            <person name="Borriss R."/>
        </authorList>
    </citation>
    <scope>NUCLEOTIDE SEQUENCE [LARGE SCALE GENOMIC DNA]</scope>
    <source>
        <strain evidence="3">Y2</strain>
    </source>
</reference>
<dbReference type="Pfam" id="PF01978">
    <property type="entry name" value="TrmB"/>
    <property type="match status" value="1"/>
</dbReference>
<dbReference type="InterPro" id="IPR036388">
    <property type="entry name" value="WH-like_DNA-bd_sf"/>
</dbReference>
<dbReference type="KEGG" id="bqy:MUS_3254"/>
<dbReference type="PANTHER" id="PTHR34293:SF1">
    <property type="entry name" value="HTH-TYPE TRANSCRIPTIONAL REGULATOR TRMBL2"/>
    <property type="match status" value="1"/>
</dbReference>
<evidence type="ECO:0000259" key="2">
    <source>
        <dbReference type="Pfam" id="PF11495"/>
    </source>
</evidence>
<gene>
    <name evidence="3" type="ORF">MUS_3254</name>
</gene>
<dbReference type="EMBL" id="CP003332">
    <property type="protein sequence ID" value="AFJ63138.1"/>
    <property type="molecule type" value="Genomic_DNA"/>
</dbReference>
<accession>I2C914</accession>
<dbReference type="PANTHER" id="PTHR34293">
    <property type="entry name" value="HTH-TYPE TRANSCRIPTIONAL REGULATOR TRMBL2"/>
    <property type="match status" value="1"/>
</dbReference>
<dbReference type="InterPro" id="IPR021586">
    <property type="entry name" value="Tscrpt_reg_TrmB_C"/>
</dbReference>
<dbReference type="PATRIC" id="fig|1126211.3.peg.3099"/>
<feature type="domain" description="Transcription regulator TrmB N-terminal" evidence="1">
    <location>
        <begin position="10"/>
        <end position="74"/>
    </location>
</feature>
<dbReference type="Proteomes" id="UP000002878">
    <property type="component" value="Chromosome"/>
</dbReference>
<organism evidence="3 4">
    <name type="scientific">Bacillus amyloliquefaciens (strain Y2)</name>
    <name type="common">Bacillus amyloliquefaciens subsp. plantarum (strain B9601-Y2)</name>
    <dbReference type="NCBI Taxonomy" id="1155777"/>
    <lineage>
        <taxon>Bacteria</taxon>
        <taxon>Bacillati</taxon>
        <taxon>Bacillota</taxon>
        <taxon>Bacilli</taxon>
        <taxon>Bacillales</taxon>
        <taxon>Bacillaceae</taxon>
        <taxon>Bacillus</taxon>
        <taxon>Bacillus amyloliquefaciens group</taxon>
    </lineage>
</organism>
<proteinExistence type="predicted"/>
<dbReference type="Gene3D" id="1.10.10.10">
    <property type="entry name" value="Winged helix-like DNA-binding domain superfamily/Winged helix DNA-binding domain"/>
    <property type="match status" value="1"/>
</dbReference>
<dbReference type="HOGENOM" id="CLU_072493_1_1_9"/>
<dbReference type="AlphaFoldDB" id="I2C914"/>
<sequence>MFMEDVLKELQKFGFSQYECKAYIGLLKHSPVTGYEISKRSGVPRSMIYEVLGKLVDKGAVHIVPSDPVTYAPLAGKELIDRLRHDFESSFGYLEEKLLALESEQEMNVIRRISTNDHVINEMKDMIEKAEEELWLSVWEQQIPFIQEAANKRAAEQLPVFSIVFGPPEVKLGNTTNHNMSPEVAEKRMGGRLTIAARDNKEVLIANFSPQTNAWAIKSEDPALVLVAMEYMRHDLMFAELVKEVGAEKVEGLMKQNHSLFHVVTGNRFI</sequence>
<dbReference type="InterPro" id="IPR002831">
    <property type="entry name" value="Tscrpt_reg_TrmB_N"/>
</dbReference>
<feature type="domain" description="Transcription regulator TrmB C-terminal" evidence="2">
    <location>
        <begin position="110"/>
        <end position="221"/>
    </location>
</feature>
<evidence type="ECO:0000259" key="1">
    <source>
        <dbReference type="Pfam" id="PF01978"/>
    </source>
</evidence>
<evidence type="ECO:0000313" key="3">
    <source>
        <dbReference type="EMBL" id="AFJ63138.1"/>
    </source>
</evidence>
<evidence type="ECO:0000313" key="4">
    <source>
        <dbReference type="Proteomes" id="UP000002878"/>
    </source>
</evidence>
<dbReference type="Pfam" id="PF11495">
    <property type="entry name" value="Regulator_TrmB"/>
    <property type="match status" value="1"/>
</dbReference>
<dbReference type="InterPro" id="IPR051797">
    <property type="entry name" value="TrmB-like"/>
</dbReference>